<feature type="transmembrane region" description="Helical" evidence="7">
    <location>
        <begin position="137"/>
        <end position="162"/>
    </location>
</feature>
<dbReference type="GO" id="GO:0005886">
    <property type="term" value="C:plasma membrane"/>
    <property type="evidence" value="ECO:0007669"/>
    <property type="project" value="UniProtKB-SubCell"/>
</dbReference>
<dbReference type="PANTHER" id="PTHR43744">
    <property type="entry name" value="ABC TRANSPORTER PERMEASE PROTEIN MG189-RELATED-RELATED"/>
    <property type="match status" value="1"/>
</dbReference>
<reference evidence="9 10" key="1">
    <citation type="submission" date="2018-06" db="EMBL/GenBank/DDBJ databases">
        <title>Phytoactinopolyspora halophila sp. nov., a novel halophilic actinomycete isolated from a saline soil in China.</title>
        <authorList>
            <person name="Tang S.-K."/>
        </authorList>
    </citation>
    <scope>NUCLEOTIDE SEQUENCE [LARGE SCALE GENOMIC DNA]</scope>
    <source>
        <strain evidence="9 10">YIM 96934</strain>
    </source>
</reference>
<evidence type="ECO:0000313" key="9">
    <source>
        <dbReference type="EMBL" id="RAW12528.1"/>
    </source>
</evidence>
<keyword evidence="5 7" id="KW-1133">Transmembrane helix</keyword>
<dbReference type="InterPro" id="IPR035906">
    <property type="entry name" value="MetI-like_sf"/>
</dbReference>
<sequence length="273" mass="29830">MTRYRLGTFWLELVMIAVTAVMAFPLYVLVNMSLRPEGSVSSPTAPTTSPTLENYGDAWSQAGLGSALLNSITITGLSILILVLVSSMAAYHLARVTAMWSRGVFVLVMAGLLLPFQLALIPLYVTVRDLGLLGSVWSLVLFHSGLQIPLSVFLYVGFIRALPREYEEAARIDGSGSWQTFRLVVFPLLRPITGTVIVINTVLIWNDFLTPLLYLSGSPSQTVPVAIYSFVGQYITRWEFVSAALVLGVLPVLIAYFAMQKHVIRGFAGGLKG</sequence>
<keyword evidence="4 7" id="KW-0812">Transmembrane</keyword>
<evidence type="ECO:0000256" key="2">
    <source>
        <dbReference type="ARBA" id="ARBA00022448"/>
    </source>
</evidence>
<dbReference type="EMBL" id="QMIG01000015">
    <property type="protein sequence ID" value="RAW12528.1"/>
    <property type="molecule type" value="Genomic_DNA"/>
</dbReference>
<feature type="domain" description="ABC transmembrane type-1" evidence="8">
    <location>
        <begin position="68"/>
        <end position="259"/>
    </location>
</feature>
<organism evidence="9 10">
    <name type="scientific">Phytoactinopolyspora halophila</name>
    <dbReference type="NCBI Taxonomy" id="1981511"/>
    <lineage>
        <taxon>Bacteria</taxon>
        <taxon>Bacillati</taxon>
        <taxon>Actinomycetota</taxon>
        <taxon>Actinomycetes</taxon>
        <taxon>Jiangellales</taxon>
        <taxon>Jiangellaceae</taxon>
        <taxon>Phytoactinopolyspora</taxon>
    </lineage>
</organism>
<evidence type="ECO:0000256" key="3">
    <source>
        <dbReference type="ARBA" id="ARBA00022475"/>
    </source>
</evidence>
<dbReference type="Gene3D" id="1.10.3720.10">
    <property type="entry name" value="MetI-like"/>
    <property type="match status" value="1"/>
</dbReference>
<feature type="transmembrane region" description="Helical" evidence="7">
    <location>
        <begin position="103"/>
        <end position="125"/>
    </location>
</feature>
<comment type="subcellular location">
    <subcellularLocation>
        <location evidence="1 7">Cell membrane</location>
        <topology evidence="1 7">Multi-pass membrane protein</topology>
    </subcellularLocation>
</comment>
<name>A0A329QPG0_9ACTN</name>
<feature type="transmembrane region" description="Helical" evidence="7">
    <location>
        <begin position="240"/>
        <end position="259"/>
    </location>
</feature>
<gene>
    <name evidence="9" type="ORF">DPM12_14110</name>
</gene>
<dbReference type="PANTHER" id="PTHR43744:SF8">
    <property type="entry name" value="SN-GLYCEROL-3-PHOSPHATE TRANSPORT SYSTEM PERMEASE PROTEIN UGPE"/>
    <property type="match status" value="1"/>
</dbReference>
<evidence type="ECO:0000256" key="1">
    <source>
        <dbReference type="ARBA" id="ARBA00004651"/>
    </source>
</evidence>
<dbReference type="AlphaFoldDB" id="A0A329QPG0"/>
<feature type="transmembrane region" description="Helical" evidence="7">
    <location>
        <begin position="9"/>
        <end position="30"/>
    </location>
</feature>
<dbReference type="Proteomes" id="UP000250462">
    <property type="component" value="Unassembled WGS sequence"/>
</dbReference>
<accession>A0A329QPG0</accession>
<keyword evidence="10" id="KW-1185">Reference proteome</keyword>
<comment type="caution">
    <text evidence="9">The sequence shown here is derived from an EMBL/GenBank/DDBJ whole genome shotgun (WGS) entry which is preliminary data.</text>
</comment>
<keyword evidence="2 7" id="KW-0813">Transport</keyword>
<keyword evidence="3" id="KW-1003">Cell membrane</keyword>
<feature type="transmembrane region" description="Helical" evidence="7">
    <location>
        <begin position="67"/>
        <end position="91"/>
    </location>
</feature>
<feature type="transmembrane region" description="Helical" evidence="7">
    <location>
        <begin position="183"/>
        <end position="205"/>
    </location>
</feature>
<dbReference type="PROSITE" id="PS50928">
    <property type="entry name" value="ABC_TM1"/>
    <property type="match status" value="1"/>
</dbReference>
<evidence type="ECO:0000313" key="10">
    <source>
        <dbReference type="Proteomes" id="UP000250462"/>
    </source>
</evidence>
<evidence type="ECO:0000256" key="6">
    <source>
        <dbReference type="ARBA" id="ARBA00023136"/>
    </source>
</evidence>
<dbReference type="OrthoDB" id="9794684at2"/>
<comment type="similarity">
    <text evidence="7">Belongs to the binding-protein-dependent transport system permease family.</text>
</comment>
<dbReference type="CDD" id="cd06261">
    <property type="entry name" value="TM_PBP2"/>
    <property type="match status" value="1"/>
</dbReference>
<protein>
    <submittedName>
        <fullName evidence="9">Carbohydrate ABC transporter permease</fullName>
    </submittedName>
</protein>
<evidence type="ECO:0000259" key="8">
    <source>
        <dbReference type="PROSITE" id="PS50928"/>
    </source>
</evidence>
<dbReference type="SUPFAM" id="SSF161098">
    <property type="entry name" value="MetI-like"/>
    <property type="match status" value="1"/>
</dbReference>
<keyword evidence="6 7" id="KW-0472">Membrane</keyword>
<dbReference type="InterPro" id="IPR000515">
    <property type="entry name" value="MetI-like"/>
</dbReference>
<proteinExistence type="inferred from homology"/>
<evidence type="ECO:0000256" key="5">
    <source>
        <dbReference type="ARBA" id="ARBA00022989"/>
    </source>
</evidence>
<dbReference type="GO" id="GO:0055085">
    <property type="term" value="P:transmembrane transport"/>
    <property type="evidence" value="ECO:0007669"/>
    <property type="project" value="InterPro"/>
</dbReference>
<dbReference type="Pfam" id="PF00528">
    <property type="entry name" value="BPD_transp_1"/>
    <property type="match status" value="1"/>
</dbReference>
<evidence type="ECO:0000256" key="7">
    <source>
        <dbReference type="RuleBase" id="RU363032"/>
    </source>
</evidence>
<evidence type="ECO:0000256" key="4">
    <source>
        <dbReference type="ARBA" id="ARBA00022692"/>
    </source>
</evidence>
<dbReference type="RefSeq" id="WP_112258984.1">
    <property type="nucleotide sequence ID" value="NZ_QMIG01000015.1"/>
</dbReference>